<sequence length="279" mass="31625">MEKIILVILGAAPAPNALNFACYLSDLTRSRLTGLFFQKDLYTEQPALKQLYGMTYVESIVSGDLPEHNVKKRQIEEHMRNFKENCEEKGIQASTRYIQEPILEEIISESRFSDLIIVDAAVSYTTEAKDIPATLLKEILSSAQCPVIIAPVIQEPIEEIVFCYDGSPSSIFAMKQLTYLLPELTESRGTVLQIQKEGEVAPSEKKMITTWLSKHFTYSDFTVLKGNTEDELFTYLLKKKHALIVMGAYGRGIVSRFFKHSHADLLIKTLAYPVFITHY</sequence>
<dbReference type="Gene3D" id="3.40.50.12370">
    <property type="match status" value="1"/>
</dbReference>
<dbReference type="Proteomes" id="UP001549749">
    <property type="component" value="Unassembled WGS sequence"/>
</dbReference>
<dbReference type="SUPFAM" id="SSF52402">
    <property type="entry name" value="Adenine nucleotide alpha hydrolases-like"/>
    <property type="match status" value="2"/>
</dbReference>
<organism evidence="1 2">
    <name type="scientific">Chitinophaga defluvii</name>
    <dbReference type="NCBI Taxonomy" id="3163343"/>
    <lineage>
        <taxon>Bacteria</taxon>
        <taxon>Pseudomonadati</taxon>
        <taxon>Bacteroidota</taxon>
        <taxon>Chitinophagia</taxon>
        <taxon>Chitinophagales</taxon>
        <taxon>Chitinophagaceae</taxon>
        <taxon>Chitinophaga</taxon>
    </lineage>
</organism>
<comment type="caution">
    <text evidence="1">The sequence shown here is derived from an EMBL/GenBank/DDBJ whole genome shotgun (WGS) entry which is preliminary data.</text>
</comment>
<reference evidence="1 2" key="1">
    <citation type="submission" date="2024-06" db="EMBL/GenBank/DDBJ databases">
        <title>Chitinophaga defluvii sp. nov., isolated from municipal sewage.</title>
        <authorList>
            <person name="Zhang L."/>
        </authorList>
    </citation>
    <scope>NUCLEOTIDE SEQUENCE [LARGE SCALE GENOMIC DNA]</scope>
    <source>
        <strain evidence="1 2">H8</strain>
    </source>
</reference>
<evidence type="ECO:0000313" key="2">
    <source>
        <dbReference type="Proteomes" id="UP001549749"/>
    </source>
</evidence>
<dbReference type="EMBL" id="JBEXAC010000001">
    <property type="protein sequence ID" value="MET6996754.1"/>
    <property type="molecule type" value="Genomic_DNA"/>
</dbReference>
<name>A0ABV2T3R8_9BACT</name>
<protein>
    <submittedName>
        <fullName evidence="1">Universal stress protein</fullName>
    </submittedName>
</protein>
<proteinExistence type="predicted"/>
<dbReference type="RefSeq" id="WP_354659395.1">
    <property type="nucleotide sequence ID" value="NZ_JBEXAC010000001.1"/>
</dbReference>
<gene>
    <name evidence="1" type="ORF">ABR189_05225</name>
</gene>
<accession>A0ABV2T3R8</accession>
<keyword evidence="2" id="KW-1185">Reference proteome</keyword>
<evidence type="ECO:0000313" key="1">
    <source>
        <dbReference type="EMBL" id="MET6996754.1"/>
    </source>
</evidence>